<evidence type="ECO:0008006" key="7">
    <source>
        <dbReference type="Google" id="ProtNLM"/>
    </source>
</evidence>
<dbReference type="InterPro" id="IPR052385">
    <property type="entry name" value="Obscurin/Obscurin-like_Reg"/>
</dbReference>
<dbReference type="InterPro" id="IPR013783">
    <property type="entry name" value="Ig-like_fold"/>
</dbReference>
<name>W2SUQ5_NECAM</name>
<evidence type="ECO:0000313" key="5">
    <source>
        <dbReference type="EMBL" id="ETN72571.1"/>
    </source>
</evidence>
<evidence type="ECO:0000256" key="2">
    <source>
        <dbReference type="ARBA" id="ARBA00022490"/>
    </source>
</evidence>
<dbReference type="AlphaFoldDB" id="W2SUQ5"/>
<keyword evidence="2" id="KW-0963">Cytoplasm</keyword>
<feature type="non-terminal residue" evidence="5">
    <location>
        <position position="179"/>
    </location>
</feature>
<reference evidence="6" key="1">
    <citation type="journal article" date="2014" name="Nat. Genet.">
        <title>Genome of the human hookworm Necator americanus.</title>
        <authorList>
            <person name="Tang Y.T."/>
            <person name="Gao X."/>
            <person name="Rosa B.A."/>
            <person name="Abubucker S."/>
            <person name="Hallsworth-Pepin K."/>
            <person name="Martin J."/>
            <person name="Tyagi R."/>
            <person name="Heizer E."/>
            <person name="Zhang X."/>
            <person name="Bhonagiri-Palsikar V."/>
            <person name="Minx P."/>
            <person name="Warren W.C."/>
            <person name="Wang Q."/>
            <person name="Zhan B."/>
            <person name="Hotez P.J."/>
            <person name="Sternberg P.W."/>
            <person name="Dougall A."/>
            <person name="Gaze S.T."/>
            <person name="Mulvenna J."/>
            <person name="Sotillo J."/>
            <person name="Ranganathan S."/>
            <person name="Rabelo E.M."/>
            <person name="Wilson R.K."/>
            <person name="Felgner P.L."/>
            <person name="Bethony J."/>
            <person name="Hawdon J.M."/>
            <person name="Gasser R.B."/>
            <person name="Loukas A."/>
            <person name="Mitreva M."/>
        </authorList>
    </citation>
    <scope>NUCLEOTIDE SEQUENCE [LARGE SCALE GENOMIC DNA]</scope>
</reference>
<dbReference type="KEGG" id="nai:NECAME_18790"/>
<evidence type="ECO:0000256" key="1">
    <source>
        <dbReference type="ARBA" id="ARBA00004496"/>
    </source>
</evidence>
<dbReference type="Proteomes" id="UP000053676">
    <property type="component" value="Unassembled WGS sequence"/>
</dbReference>
<dbReference type="PANTHER" id="PTHR35971:SF5">
    <property type="entry name" value="OBSCURIN LIKE CYTOSKELETAL ADAPTOR 1"/>
    <property type="match status" value="1"/>
</dbReference>
<keyword evidence="3" id="KW-0597">Phosphoprotein</keyword>
<evidence type="ECO:0000313" key="6">
    <source>
        <dbReference type="Proteomes" id="UP000053676"/>
    </source>
</evidence>
<dbReference type="PANTHER" id="PTHR35971">
    <property type="entry name" value="SI:DKEY-31G6.6"/>
    <property type="match status" value="1"/>
</dbReference>
<dbReference type="OrthoDB" id="5860541at2759"/>
<dbReference type="EMBL" id="KI663870">
    <property type="protein sequence ID" value="ETN72571.1"/>
    <property type="molecule type" value="Genomic_DNA"/>
</dbReference>
<dbReference type="GO" id="GO:0005737">
    <property type="term" value="C:cytoplasm"/>
    <property type="evidence" value="ECO:0007669"/>
    <property type="project" value="UniProtKB-SubCell"/>
</dbReference>
<dbReference type="Gene3D" id="2.60.40.10">
    <property type="entry name" value="Immunoglobulins"/>
    <property type="match status" value="1"/>
</dbReference>
<evidence type="ECO:0000256" key="3">
    <source>
        <dbReference type="ARBA" id="ARBA00022553"/>
    </source>
</evidence>
<dbReference type="STRING" id="51031.W2SUQ5"/>
<gene>
    <name evidence="5" type="ORF">NECAME_18790</name>
</gene>
<organism evidence="5 6">
    <name type="scientific">Necator americanus</name>
    <name type="common">Human hookworm</name>
    <dbReference type="NCBI Taxonomy" id="51031"/>
    <lineage>
        <taxon>Eukaryota</taxon>
        <taxon>Metazoa</taxon>
        <taxon>Ecdysozoa</taxon>
        <taxon>Nematoda</taxon>
        <taxon>Chromadorea</taxon>
        <taxon>Rhabditida</taxon>
        <taxon>Rhabditina</taxon>
        <taxon>Rhabditomorpha</taxon>
        <taxon>Strongyloidea</taxon>
        <taxon>Ancylostomatidae</taxon>
        <taxon>Bunostominae</taxon>
        <taxon>Necator</taxon>
    </lineage>
</organism>
<evidence type="ECO:0000256" key="4">
    <source>
        <dbReference type="ARBA" id="ARBA00023157"/>
    </source>
</evidence>
<keyword evidence="6" id="KW-1185">Reference proteome</keyword>
<sequence>MKISEMNSEEDFAPLFLQRTQIMKCVEGEALTVDVFLKARPQPKISVYVNDRYVTCCVNQVEPVSTPEHNLYSFTFPIDCVRPEDGGGGGQLMFKATNPLGIDECTTYLQIAEKRKPKFSKFNEKTLFEREFEAAEVIWSVTDMTVAEGGTAWLYGKLCGFPVPELIWLKNGVEIDQER</sequence>
<accession>W2SUQ5</accession>
<protein>
    <recommendedName>
        <fullName evidence="7">Immunoglobulin I-set domain protein</fullName>
    </recommendedName>
</protein>
<proteinExistence type="predicted"/>
<keyword evidence="4" id="KW-1015">Disulfide bond</keyword>
<dbReference type="InterPro" id="IPR036179">
    <property type="entry name" value="Ig-like_dom_sf"/>
</dbReference>
<dbReference type="SUPFAM" id="SSF48726">
    <property type="entry name" value="Immunoglobulin"/>
    <property type="match status" value="2"/>
</dbReference>
<comment type="subcellular location">
    <subcellularLocation>
        <location evidence="1">Cytoplasm</location>
    </subcellularLocation>
</comment>